<dbReference type="InterPro" id="IPR011856">
    <property type="entry name" value="tRNA_endonuc-like_dom_sf"/>
</dbReference>
<accession>A0A1G1YRS5</accession>
<evidence type="ECO:0000313" key="4">
    <source>
        <dbReference type="Proteomes" id="UP000176512"/>
    </source>
</evidence>
<dbReference type="InterPro" id="IPR003509">
    <property type="entry name" value="UPF0102_YraN-like"/>
</dbReference>
<dbReference type="GO" id="GO:0003676">
    <property type="term" value="F:nucleic acid binding"/>
    <property type="evidence" value="ECO:0007669"/>
    <property type="project" value="InterPro"/>
</dbReference>
<dbReference type="HAMAP" id="MF_00048">
    <property type="entry name" value="UPF0102"/>
    <property type="match status" value="1"/>
</dbReference>
<dbReference type="EMBL" id="MHIP01000015">
    <property type="protein sequence ID" value="OGY55055.1"/>
    <property type="molecule type" value="Genomic_DNA"/>
</dbReference>
<comment type="similarity">
    <text evidence="1 2">Belongs to the UPF0102 family.</text>
</comment>
<evidence type="ECO:0000256" key="1">
    <source>
        <dbReference type="ARBA" id="ARBA00006738"/>
    </source>
</evidence>
<dbReference type="InterPro" id="IPR011335">
    <property type="entry name" value="Restrct_endonuc-II-like"/>
</dbReference>
<proteinExistence type="inferred from homology"/>
<dbReference type="AlphaFoldDB" id="A0A1G1YRS5"/>
<reference evidence="3 4" key="1">
    <citation type="journal article" date="2016" name="Nat. Commun.">
        <title>Thousands of microbial genomes shed light on interconnected biogeochemical processes in an aquifer system.</title>
        <authorList>
            <person name="Anantharaman K."/>
            <person name="Brown C.T."/>
            <person name="Hug L.A."/>
            <person name="Sharon I."/>
            <person name="Castelle C.J."/>
            <person name="Probst A.J."/>
            <person name="Thomas B.C."/>
            <person name="Singh A."/>
            <person name="Wilkins M.J."/>
            <person name="Karaoz U."/>
            <person name="Brodie E.L."/>
            <person name="Williams K.H."/>
            <person name="Hubbard S.S."/>
            <person name="Banfield J.F."/>
        </authorList>
    </citation>
    <scope>NUCLEOTIDE SEQUENCE [LARGE SCALE GENOMIC DNA]</scope>
</reference>
<comment type="caution">
    <text evidence="3">The sequence shown here is derived from an EMBL/GenBank/DDBJ whole genome shotgun (WGS) entry which is preliminary data.</text>
</comment>
<dbReference type="PANTHER" id="PTHR34039:SF1">
    <property type="entry name" value="UPF0102 PROTEIN YRAN"/>
    <property type="match status" value="1"/>
</dbReference>
<gene>
    <name evidence="3" type="ORF">A3A24_00700</name>
</gene>
<dbReference type="PANTHER" id="PTHR34039">
    <property type="entry name" value="UPF0102 PROTEIN YRAN"/>
    <property type="match status" value="1"/>
</dbReference>
<name>A0A1G1YRS5_9BACT</name>
<evidence type="ECO:0000313" key="3">
    <source>
        <dbReference type="EMBL" id="OGY55055.1"/>
    </source>
</evidence>
<evidence type="ECO:0000256" key="2">
    <source>
        <dbReference type="HAMAP-Rule" id="MF_00048"/>
    </source>
</evidence>
<dbReference type="SUPFAM" id="SSF52980">
    <property type="entry name" value="Restriction endonuclease-like"/>
    <property type="match status" value="1"/>
</dbReference>
<dbReference type="CDD" id="cd20736">
    <property type="entry name" value="PoNe_Nuclease"/>
    <property type="match status" value="1"/>
</dbReference>
<dbReference type="Pfam" id="PF02021">
    <property type="entry name" value="UPF0102"/>
    <property type="match status" value="1"/>
</dbReference>
<dbReference type="Proteomes" id="UP000176512">
    <property type="component" value="Unassembled WGS sequence"/>
</dbReference>
<dbReference type="Gene3D" id="3.40.1350.10">
    <property type="match status" value="1"/>
</dbReference>
<sequence length="127" mass="14687">MALHNTIGKAGEEVARKYLESKGYSIVGQNYRTKRAEIDVIARLRQGFWGLGESLLVFVEVRTKHHEQYGSPEETIDYKKRMRLQRNAAAYIHRTKYRGPYRIDAVCMIIGGNGLERISHYENIVET</sequence>
<protein>
    <recommendedName>
        <fullName evidence="2">UPF0102 protein A3A24_00700</fullName>
    </recommendedName>
</protein>
<organism evidence="3 4">
    <name type="scientific">Candidatus Buchananbacteria bacterium RIFCSPLOWO2_01_FULL_46_12</name>
    <dbReference type="NCBI Taxonomy" id="1797546"/>
    <lineage>
        <taxon>Bacteria</taxon>
        <taxon>Candidatus Buchananiibacteriota</taxon>
    </lineage>
</organism>